<feature type="signal peptide" evidence="1">
    <location>
        <begin position="1"/>
        <end position="24"/>
    </location>
</feature>
<protein>
    <submittedName>
        <fullName evidence="2">Uncharacterized protein</fullName>
    </submittedName>
</protein>
<comment type="caution">
    <text evidence="2">The sequence shown here is derived from an EMBL/GenBank/DDBJ whole genome shotgun (WGS) entry which is preliminary data.</text>
</comment>
<dbReference type="Gene3D" id="2.120.10.70">
    <property type="entry name" value="Fucose-specific lectin"/>
    <property type="match status" value="1"/>
</dbReference>
<evidence type="ECO:0000256" key="1">
    <source>
        <dbReference type="SAM" id="SignalP"/>
    </source>
</evidence>
<dbReference type="AlphaFoldDB" id="A0A3P2ADG5"/>
<sequence length="637" mass="67192">MKTKHFLLAALAILAVGCTNDEPAAPAAQEAAGRQQTLTASMPSGEAKTRLALAETGEGNISVKWKEGDKISLCFVKGGTVKTLHDIAVTNIRDGGSKADFSFALPAGITYPFDLYGVYGATLAANGKTVTFPAVPAVAKSLDNAAPMCVMRFEAKNLAEGAPVSVSFIHLGSLIGVWLTNASASAYTLTSLSLAGNAGYKWLYNASGQAACDITDLTFGDTGEGTELSYPLGGNVAIGTGETVKLYRWMVPTAAPDVSKNITATLNAAVMPETLPAKTFAAGNYYRLKLTWTGTKWIKPTIDNLTIPGSLMHAANGSDFVGVVYSKGDGKVYYNAARTNDTWAGEVDLGTGSEARIAIDGGYPHVVFTTSDKKIAYRKYNGTAWTETAYIETNNAGQCSKPDIAVANGYAHITYTDTEGQNGSYSDRPDIMYAANGSGSFVKTVICNGFYESYGGGDYLGNYFNKGSYIAVDGSQNYYIITHLYEYEKWSGGNSRSYQTKIFTGKNSATGASGFSSSDTYDIYDVAFNGTDIVALYKDNGVNRSAVIAVVGSAASFTSPQDITTPCTPHGISAGSSGTLVVGMNGTNLITRYNGVEKNHAGITVRSGTRIAAVHVGSVAFAAYTDDTDGKIKFMRP</sequence>
<dbReference type="SUPFAM" id="SSF89372">
    <property type="entry name" value="Fucose-specific lectin"/>
    <property type="match status" value="1"/>
</dbReference>
<proteinExistence type="predicted"/>
<dbReference type="RefSeq" id="WP_125238214.1">
    <property type="nucleotide sequence ID" value="NZ_RQYF01000003.1"/>
</dbReference>
<dbReference type="PROSITE" id="PS51257">
    <property type="entry name" value="PROKAR_LIPOPROTEIN"/>
    <property type="match status" value="1"/>
</dbReference>
<name>A0A3P2ADG5_9BACE</name>
<dbReference type="Proteomes" id="UP000279562">
    <property type="component" value="Unassembled WGS sequence"/>
</dbReference>
<organism evidence="2 3">
    <name type="scientific">Prevotella heparinolytica</name>
    <dbReference type="NCBI Taxonomy" id="28113"/>
    <lineage>
        <taxon>Bacteria</taxon>
        <taxon>Pseudomonadati</taxon>
        <taxon>Bacteroidota</taxon>
        <taxon>Bacteroidia</taxon>
        <taxon>Bacteroidales</taxon>
        <taxon>Bacteroidaceae</taxon>
        <taxon>Bacteroides</taxon>
    </lineage>
</organism>
<keyword evidence="3" id="KW-1185">Reference proteome</keyword>
<feature type="chain" id="PRO_5018015237" evidence="1">
    <location>
        <begin position="25"/>
        <end position="637"/>
    </location>
</feature>
<evidence type="ECO:0000313" key="3">
    <source>
        <dbReference type="Proteomes" id="UP000279562"/>
    </source>
</evidence>
<accession>A0A3P2ADG5</accession>
<dbReference type="EMBL" id="RQYF01000003">
    <property type="protein sequence ID" value="RRD93098.1"/>
    <property type="molecule type" value="Genomic_DNA"/>
</dbReference>
<gene>
    <name evidence="2" type="ORF">EII33_01465</name>
</gene>
<reference evidence="2 3" key="1">
    <citation type="submission" date="2018-11" db="EMBL/GenBank/DDBJ databases">
        <title>Genomes From Bacteria Associated with the Canine Oral Cavity: a Test Case for Automated Genome-Based Taxonomic Assignment.</title>
        <authorList>
            <person name="Coil D.A."/>
            <person name="Jospin G."/>
            <person name="Darling A.E."/>
            <person name="Wallis C."/>
            <person name="Davis I.J."/>
            <person name="Harris S."/>
            <person name="Eisen J.A."/>
            <person name="Holcombe L.J."/>
            <person name="O'Flynn C."/>
        </authorList>
    </citation>
    <scope>NUCLEOTIDE SEQUENCE [LARGE SCALE GENOMIC DNA]</scope>
    <source>
        <strain evidence="2 3">OH1047_COT-310</strain>
    </source>
</reference>
<evidence type="ECO:0000313" key="2">
    <source>
        <dbReference type="EMBL" id="RRD93098.1"/>
    </source>
</evidence>
<keyword evidence="1" id="KW-0732">Signal</keyword>